<dbReference type="Proteomes" id="UP000586346">
    <property type="component" value="Unassembled WGS sequence"/>
</dbReference>
<dbReference type="SUPFAM" id="SSF56399">
    <property type="entry name" value="ADP-ribosylation"/>
    <property type="match status" value="1"/>
</dbReference>
<reference evidence="1 2" key="1">
    <citation type="submission" date="2020-08" db="EMBL/GenBank/DDBJ databases">
        <title>Emergence and comparative genomics analysis of Citrobacter in Fennec fox imported from North Africa to China.</title>
        <authorList>
            <person name="Zheng B."/>
        </authorList>
    </citation>
    <scope>NUCLEOTIDE SEQUENCE [LARGE SCALE GENOMIC DNA]</scope>
    <source>
        <strain evidence="1 2">FF371</strain>
    </source>
</reference>
<dbReference type="EMBL" id="JACLAH010000002">
    <property type="protein sequence ID" value="MBC2646819.1"/>
    <property type="molecule type" value="Genomic_DNA"/>
</dbReference>
<keyword evidence="2" id="KW-1185">Reference proteome</keyword>
<organism evidence="1 2">
    <name type="scientific">Citrobacter braakii</name>
    <dbReference type="NCBI Taxonomy" id="57706"/>
    <lineage>
        <taxon>Bacteria</taxon>
        <taxon>Pseudomonadati</taxon>
        <taxon>Pseudomonadota</taxon>
        <taxon>Gammaproteobacteria</taxon>
        <taxon>Enterobacterales</taxon>
        <taxon>Enterobacteriaceae</taxon>
        <taxon>Citrobacter</taxon>
        <taxon>Citrobacter freundii complex</taxon>
    </lineage>
</organism>
<dbReference type="RefSeq" id="WP_161623382.1">
    <property type="nucleotide sequence ID" value="NZ_CBDITX010000013.1"/>
</dbReference>
<name>A0ABR6TTD6_CITBR</name>
<gene>
    <name evidence="1" type="ORF">H6P72_09315</name>
</gene>
<protein>
    <submittedName>
        <fullName evidence="1">Uncharacterized protein</fullName>
    </submittedName>
</protein>
<sequence>MQWTGFHGTSVFNASSIMSSTFRISSGKKDWLGSGAYFFIEAKGLLEPIEKAAQWANSRAPSSRPRYSSLSVLEALIETESFLDFNDDTHIAALNLIRDEYMKIIKEQGKRPTGEMLVDKCAFCNYVMCEHDVDAIVRKEYIKTTAEELNFGVDAGIPNCRVMCVKDPAASIKSIRYAVERRKVQ</sequence>
<accession>A0ABR6TTD6</accession>
<dbReference type="Gene3D" id="3.90.175.10">
    <property type="entry name" value="Diphtheria Toxin, domain 1"/>
    <property type="match status" value="1"/>
</dbReference>
<evidence type="ECO:0000313" key="2">
    <source>
        <dbReference type="Proteomes" id="UP000586346"/>
    </source>
</evidence>
<proteinExistence type="predicted"/>
<evidence type="ECO:0000313" key="1">
    <source>
        <dbReference type="EMBL" id="MBC2646819.1"/>
    </source>
</evidence>
<comment type="caution">
    <text evidence="1">The sequence shown here is derived from an EMBL/GenBank/DDBJ whole genome shotgun (WGS) entry which is preliminary data.</text>
</comment>